<proteinExistence type="inferred from homology"/>
<dbReference type="RefSeq" id="WP_101520273.1">
    <property type="nucleotide sequence ID" value="NZ_PKLZ01000002.1"/>
</dbReference>
<keyword evidence="3" id="KW-0813">Transport</keyword>
<comment type="caution">
    <text evidence="3">The sequence shown here is derived from an EMBL/GenBank/DDBJ whole genome shotgun (WGS) entry which is preliminary data.</text>
</comment>
<feature type="transmembrane region" description="Helical" evidence="2">
    <location>
        <begin position="153"/>
        <end position="173"/>
    </location>
</feature>
<keyword evidence="2" id="KW-0472">Membrane</keyword>
<feature type="transmembrane region" description="Helical" evidence="2">
    <location>
        <begin position="244"/>
        <end position="269"/>
    </location>
</feature>
<dbReference type="GO" id="GO:0008643">
    <property type="term" value="P:carbohydrate transport"/>
    <property type="evidence" value="ECO:0007669"/>
    <property type="project" value="InterPro"/>
</dbReference>
<comment type="similarity">
    <text evidence="1">Belongs to the sodium:galactoside symporter (TC 2.A.2) family.</text>
</comment>
<feature type="transmembrane region" description="Helical" evidence="2">
    <location>
        <begin position="77"/>
        <end position="95"/>
    </location>
</feature>
<feature type="transmembrane region" description="Helical" evidence="2">
    <location>
        <begin position="7"/>
        <end position="32"/>
    </location>
</feature>
<keyword evidence="3" id="KW-0762">Sugar transport</keyword>
<gene>
    <name evidence="3" type="ORF">CWI75_04365</name>
</gene>
<keyword evidence="4" id="KW-1185">Reference proteome</keyword>
<feature type="transmembrane region" description="Helical" evidence="2">
    <location>
        <begin position="426"/>
        <end position="449"/>
    </location>
</feature>
<sequence>MSRVGIRLLYGAGGAVGAVKEAAYTMFVLLFYTQVLGLSGTITGLIIATSLLWDGISDPLVGSLSDRLRSRFGRRHPFMALSILPLGVGFLGLFAPPQWAIDSSGLLAAWLLFWSLWIRTFVTTFGIPHLALSAEITSDYHERTQILGARMGFMFLCAVLLPALALAFIFPEYSGVDGRFERANYPLYGLLSCIVIWVMASISTFGTRHYIQPEVAQPGGSRTTFIELSRDLWRTLGNRNFRYLIAYDLAATSAYGVIASLNMLVWTFFWEFSALEISIILSVPTLLAVVLAMLTLGPLGRLLPKHRLVQFALTGLILNCLWLYPPQLAGWLPDDNQQLAFVLNFIFMLIFMYLFLVRIVNSTSMVADLTDEHELDHGVRQEAGFFSVINFVSKMATVVGPLYGGLALDVVGLEAGMRPGEVSMGTLHGLVYALGLGVIPPLVIALLIIARVTTSQAHVEAIQTQIKSRRSMEAAGTGD</sequence>
<dbReference type="InterPro" id="IPR039672">
    <property type="entry name" value="MFS_2"/>
</dbReference>
<dbReference type="EMBL" id="PKLZ01000002">
    <property type="protein sequence ID" value="PLW83592.1"/>
    <property type="molecule type" value="Genomic_DNA"/>
</dbReference>
<dbReference type="Proteomes" id="UP000234845">
    <property type="component" value="Unassembled WGS sequence"/>
</dbReference>
<keyword evidence="2" id="KW-1133">Transmembrane helix</keyword>
<dbReference type="OrthoDB" id="181905at2"/>
<feature type="transmembrane region" description="Helical" evidence="2">
    <location>
        <begin position="383"/>
        <end position="406"/>
    </location>
</feature>
<feature type="transmembrane region" description="Helical" evidence="2">
    <location>
        <begin position="275"/>
        <end position="296"/>
    </location>
</feature>
<dbReference type="AlphaFoldDB" id="A0A2N5Y5E6"/>
<feature type="transmembrane region" description="Helical" evidence="2">
    <location>
        <begin position="308"/>
        <end position="325"/>
    </location>
</feature>
<evidence type="ECO:0000256" key="2">
    <source>
        <dbReference type="SAM" id="Phobius"/>
    </source>
</evidence>
<name>A0A2N5Y5E6_9GAMM</name>
<dbReference type="PANTHER" id="PTHR11328">
    <property type="entry name" value="MAJOR FACILITATOR SUPERFAMILY DOMAIN-CONTAINING PROTEIN"/>
    <property type="match status" value="1"/>
</dbReference>
<dbReference type="SUPFAM" id="SSF103473">
    <property type="entry name" value="MFS general substrate transporter"/>
    <property type="match status" value="1"/>
</dbReference>
<feature type="transmembrane region" description="Helical" evidence="2">
    <location>
        <begin position="107"/>
        <end position="132"/>
    </location>
</feature>
<feature type="transmembrane region" description="Helical" evidence="2">
    <location>
        <begin position="185"/>
        <end position="205"/>
    </location>
</feature>
<feature type="transmembrane region" description="Helical" evidence="2">
    <location>
        <begin position="38"/>
        <end position="56"/>
    </location>
</feature>
<dbReference type="PANTHER" id="PTHR11328:SF28">
    <property type="entry name" value="MAJOR FACILITATOR SUPERFAMILY DOMAIN-CONTAINING PROTEIN 12"/>
    <property type="match status" value="1"/>
</dbReference>
<organism evidence="3 4">
    <name type="scientific">Kineobactrum sediminis</name>
    <dbReference type="NCBI Taxonomy" id="1905677"/>
    <lineage>
        <taxon>Bacteria</taxon>
        <taxon>Pseudomonadati</taxon>
        <taxon>Pseudomonadota</taxon>
        <taxon>Gammaproteobacteria</taxon>
        <taxon>Cellvibrionales</taxon>
        <taxon>Halieaceae</taxon>
        <taxon>Kineobactrum</taxon>
    </lineage>
</organism>
<evidence type="ECO:0000313" key="4">
    <source>
        <dbReference type="Proteomes" id="UP000234845"/>
    </source>
</evidence>
<keyword evidence="2" id="KW-0812">Transmembrane</keyword>
<dbReference type="Pfam" id="PF13347">
    <property type="entry name" value="MFS_2"/>
    <property type="match status" value="1"/>
</dbReference>
<protein>
    <submittedName>
        <fullName evidence="3">Sugar transporter</fullName>
    </submittedName>
</protein>
<dbReference type="GO" id="GO:0005886">
    <property type="term" value="C:plasma membrane"/>
    <property type="evidence" value="ECO:0007669"/>
    <property type="project" value="TreeGrafter"/>
</dbReference>
<dbReference type="GO" id="GO:0015293">
    <property type="term" value="F:symporter activity"/>
    <property type="evidence" value="ECO:0007669"/>
    <property type="project" value="InterPro"/>
</dbReference>
<feature type="transmembrane region" description="Helical" evidence="2">
    <location>
        <begin position="337"/>
        <end position="356"/>
    </location>
</feature>
<accession>A0A2N5Y5E6</accession>
<reference evidence="4" key="1">
    <citation type="submission" date="2017-11" db="EMBL/GenBank/DDBJ databases">
        <title>The draft genome sequence of Chromatocurvus sp. F02.</title>
        <authorList>
            <person name="Du Z.-J."/>
            <person name="Chang Y.-Q."/>
        </authorList>
    </citation>
    <scope>NUCLEOTIDE SEQUENCE [LARGE SCALE GENOMIC DNA]</scope>
    <source>
        <strain evidence="4">F02</strain>
    </source>
</reference>
<dbReference type="InterPro" id="IPR036259">
    <property type="entry name" value="MFS_trans_sf"/>
</dbReference>
<evidence type="ECO:0000256" key="1">
    <source>
        <dbReference type="ARBA" id="ARBA00009617"/>
    </source>
</evidence>
<evidence type="ECO:0000313" key="3">
    <source>
        <dbReference type="EMBL" id="PLW83592.1"/>
    </source>
</evidence>
<dbReference type="Gene3D" id="1.20.1250.20">
    <property type="entry name" value="MFS general substrate transporter like domains"/>
    <property type="match status" value="2"/>
</dbReference>